<gene>
    <name evidence="2" type="ORF">PHMEG_00035501</name>
</gene>
<dbReference type="OrthoDB" id="121347at2759"/>
<protein>
    <submittedName>
        <fullName evidence="2">Reverse transcriptase</fullName>
    </submittedName>
</protein>
<evidence type="ECO:0000259" key="1">
    <source>
        <dbReference type="Pfam" id="PF13456"/>
    </source>
</evidence>
<dbReference type="InterPro" id="IPR036397">
    <property type="entry name" value="RNaseH_sf"/>
</dbReference>
<proteinExistence type="predicted"/>
<keyword evidence="2" id="KW-0695">RNA-directed DNA polymerase</keyword>
<reference evidence="3" key="1">
    <citation type="submission" date="2017-03" db="EMBL/GenBank/DDBJ databases">
        <title>Phytopthora megakarya and P. palmivora, two closely related causual agents of cacao black pod achieved similar genome size and gene model numbers by different mechanisms.</title>
        <authorList>
            <person name="Ali S."/>
            <person name="Shao J."/>
            <person name="Larry D.J."/>
            <person name="Kronmiller B."/>
            <person name="Shen D."/>
            <person name="Strem M.D."/>
            <person name="Melnick R.L."/>
            <person name="Guiltinan M.J."/>
            <person name="Tyler B.M."/>
            <person name="Meinhardt L.W."/>
            <person name="Bailey B.A."/>
        </authorList>
    </citation>
    <scope>NUCLEOTIDE SEQUENCE [LARGE SCALE GENOMIC DNA]</scope>
    <source>
        <strain evidence="3">zdho120</strain>
    </source>
</reference>
<name>A0A225UN89_9STRA</name>
<dbReference type="SUPFAM" id="SSF53098">
    <property type="entry name" value="Ribonuclease H-like"/>
    <property type="match status" value="1"/>
</dbReference>
<keyword evidence="3" id="KW-1185">Reference proteome</keyword>
<comment type="caution">
    <text evidence="2">The sequence shown here is derived from an EMBL/GenBank/DDBJ whole genome shotgun (WGS) entry which is preliminary data.</text>
</comment>
<dbReference type="AlphaFoldDB" id="A0A225UN89"/>
<feature type="domain" description="RNase H type-1" evidence="1">
    <location>
        <begin position="42"/>
        <end position="104"/>
    </location>
</feature>
<dbReference type="Pfam" id="PF13456">
    <property type="entry name" value="RVT_3"/>
    <property type="match status" value="1"/>
</dbReference>
<sequence>MGCNPLTVEVGNSPIRNWTGRNPGHIGREHHTESLRRLRARGDGSSCLGAEYRGMLLGIPLLGDLNVARLIICGDSNLVVRQMRGEMDCKSPGLKLLRQQAWNTLR</sequence>
<dbReference type="InterPro" id="IPR002156">
    <property type="entry name" value="RNaseH_domain"/>
</dbReference>
<accession>A0A225UN89</accession>
<dbReference type="GO" id="GO:0003964">
    <property type="term" value="F:RNA-directed DNA polymerase activity"/>
    <property type="evidence" value="ECO:0007669"/>
    <property type="project" value="UniProtKB-KW"/>
</dbReference>
<dbReference type="EMBL" id="NBNE01013969">
    <property type="protein sequence ID" value="OWY94697.1"/>
    <property type="molecule type" value="Genomic_DNA"/>
</dbReference>
<dbReference type="InterPro" id="IPR012337">
    <property type="entry name" value="RNaseH-like_sf"/>
</dbReference>
<dbReference type="GO" id="GO:0003676">
    <property type="term" value="F:nucleic acid binding"/>
    <property type="evidence" value="ECO:0007669"/>
    <property type="project" value="InterPro"/>
</dbReference>
<organism evidence="2 3">
    <name type="scientific">Phytophthora megakarya</name>
    <dbReference type="NCBI Taxonomy" id="4795"/>
    <lineage>
        <taxon>Eukaryota</taxon>
        <taxon>Sar</taxon>
        <taxon>Stramenopiles</taxon>
        <taxon>Oomycota</taxon>
        <taxon>Peronosporomycetes</taxon>
        <taxon>Peronosporales</taxon>
        <taxon>Peronosporaceae</taxon>
        <taxon>Phytophthora</taxon>
    </lineage>
</organism>
<keyword evidence="2" id="KW-0548">Nucleotidyltransferase</keyword>
<dbReference type="Proteomes" id="UP000198211">
    <property type="component" value="Unassembled WGS sequence"/>
</dbReference>
<keyword evidence="2" id="KW-0808">Transferase</keyword>
<dbReference type="GO" id="GO:0004523">
    <property type="term" value="F:RNA-DNA hybrid ribonuclease activity"/>
    <property type="evidence" value="ECO:0007669"/>
    <property type="project" value="InterPro"/>
</dbReference>
<dbReference type="Gene3D" id="3.30.420.10">
    <property type="entry name" value="Ribonuclease H-like superfamily/Ribonuclease H"/>
    <property type="match status" value="1"/>
</dbReference>
<evidence type="ECO:0000313" key="3">
    <source>
        <dbReference type="Proteomes" id="UP000198211"/>
    </source>
</evidence>
<evidence type="ECO:0000313" key="2">
    <source>
        <dbReference type="EMBL" id="OWY94697.1"/>
    </source>
</evidence>